<keyword evidence="2" id="KW-0408">Iron</keyword>
<keyword evidence="7" id="KW-1185">Reference proteome</keyword>
<name>A0A1E7DL51_9BACI</name>
<dbReference type="Proteomes" id="UP000095658">
    <property type="component" value="Unassembled WGS sequence"/>
</dbReference>
<keyword evidence="2" id="KW-0479">Metal-binding</keyword>
<dbReference type="STRING" id="1714016.BA724_12075"/>
<evidence type="ECO:0008006" key="8">
    <source>
        <dbReference type="Google" id="ProtNLM"/>
    </source>
</evidence>
<evidence type="ECO:0000256" key="2">
    <source>
        <dbReference type="PIRSR" id="PIRSR006232-1"/>
    </source>
</evidence>
<dbReference type="Pfam" id="PF02678">
    <property type="entry name" value="Pirin"/>
    <property type="match status" value="1"/>
</dbReference>
<accession>A0A1E7DL51</accession>
<dbReference type="PANTHER" id="PTHR13903:SF8">
    <property type="entry name" value="PIRIN"/>
    <property type="match status" value="1"/>
</dbReference>
<dbReference type="PIRSF" id="PIRSF006232">
    <property type="entry name" value="Pirin"/>
    <property type="match status" value="1"/>
</dbReference>
<organism evidence="6 7">
    <name type="scientific">Domibacillus iocasae</name>
    <dbReference type="NCBI Taxonomy" id="1714016"/>
    <lineage>
        <taxon>Bacteria</taxon>
        <taxon>Bacillati</taxon>
        <taxon>Bacillota</taxon>
        <taxon>Bacilli</taxon>
        <taxon>Bacillales</taxon>
        <taxon>Bacillaceae</taxon>
        <taxon>Domibacillus</taxon>
    </lineage>
</organism>
<dbReference type="Gene3D" id="2.60.120.10">
    <property type="entry name" value="Jelly Rolls"/>
    <property type="match status" value="2"/>
</dbReference>
<dbReference type="GO" id="GO:0046872">
    <property type="term" value="F:metal ion binding"/>
    <property type="evidence" value="ECO:0007669"/>
    <property type="project" value="UniProtKB-KW"/>
</dbReference>
<dbReference type="RefSeq" id="WP_069939605.1">
    <property type="nucleotide sequence ID" value="NZ_MAMP01000024.1"/>
</dbReference>
<evidence type="ECO:0000259" key="5">
    <source>
        <dbReference type="Pfam" id="PF05726"/>
    </source>
</evidence>
<sequence length="269" mass="29985">MAEVKKSWTIQFNERGFPHVQQAFVLPPDMMKEADPFILLAEDWFKRGTFGDHPHKGFQTITYVIDGRLEHIDNKGGRGILEAGDVQYMNAGSGARHAEEPVAEDIVHSLQLWLNLPASLKQSEPFYQDIYSENVPVKKIGPAQVRVFAGNGGPMKPLVPFMMNEISLPAGEQYTHKLEPDHTAFVYVLGGRCAFGENETVLEKGQAALLTKGHDIQIKSEARSKVLIYSGKPHGDPIITHGPFVMNTQQEIREAFLDYQSGKFGPEAK</sequence>
<feature type="binding site" evidence="2">
    <location>
        <position position="97"/>
    </location>
    <ligand>
        <name>Fe cation</name>
        <dbReference type="ChEBI" id="CHEBI:24875"/>
    </ligand>
</feature>
<feature type="binding site" evidence="2">
    <location>
        <position position="55"/>
    </location>
    <ligand>
        <name>Fe cation</name>
        <dbReference type="ChEBI" id="CHEBI:24875"/>
    </ligand>
</feature>
<evidence type="ECO:0000256" key="1">
    <source>
        <dbReference type="ARBA" id="ARBA00008416"/>
    </source>
</evidence>
<evidence type="ECO:0000313" key="6">
    <source>
        <dbReference type="EMBL" id="OES43827.1"/>
    </source>
</evidence>
<evidence type="ECO:0000313" key="7">
    <source>
        <dbReference type="Proteomes" id="UP000095658"/>
    </source>
</evidence>
<evidence type="ECO:0000259" key="4">
    <source>
        <dbReference type="Pfam" id="PF02678"/>
    </source>
</evidence>
<proteinExistence type="inferred from homology"/>
<protein>
    <recommendedName>
        <fullName evidence="8">Pirin</fullName>
    </recommendedName>
</protein>
<comment type="similarity">
    <text evidence="1 3">Belongs to the pirin family.</text>
</comment>
<dbReference type="AlphaFoldDB" id="A0A1E7DL51"/>
<dbReference type="Pfam" id="PF05726">
    <property type="entry name" value="Pirin_C"/>
    <property type="match status" value="1"/>
</dbReference>
<dbReference type="SUPFAM" id="SSF51182">
    <property type="entry name" value="RmlC-like cupins"/>
    <property type="match status" value="1"/>
</dbReference>
<dbReference type="InterPro" id="IPR014710">
    <property type="entry name" value="RmlC-like_jellyroll"/>
</dbReference>
<dbReference type="EMBL" id="MAMP01000024">
    <property type="protein sequence ID" value="OES43827.1"/>
    <property type="molecule type" value="Genomic_DNA"/>
</dbReference>
<dbReference type="InterPro" id="IPR003829">
    <property type="entry name" value="Pirin_N_dom"/>
</dbReference>
<feature type="binding site" evidence="2">
    <location>
        <position position="99"/>
    </location>
    <ligand>
        <name>Fe cation</name>
        <dbReference type="ChEBI" id="CHEBI:24875"/>
    </ligand>
</feature>
<feature type="domain" description="Pirin N-terminal" evidence="4">
    <location>
        <begin position="42"/>
        <end position="114"/>
    </location>
</feature>
<dbReference type="InterPro" id="IPR011051">
    <property type="entry name" value="RmlC_Cupin_sf"/>
</dbReference>
<dbReference type="CDD" id="cd02247">
    <property type="entry name" value="cupin_pirin_C"/>
    <property type="match status" value="1"/>
</dbReference>
<dbReference type="PANTHER" id="PTHR13903">
    <property type="entry name" value="PIRIN-RELATED"/>
    <property type="match status" value="1"/>
</dbReference>
<gene>
    <name evidence="6" type="ORF">BA724_12075</name>
</gene>
<reference evidence="6 7" key="1">
    <citation type="submission" date="2016-06" db="EMBL/GenBank/DDBJ databases">
        <title>Domibacillus iocasae genome sequencing.</title>
        <authorList>
            <person name="Verma A."/>
            <person name="Pal Y."/>
            <person name="Ojha A.K."/>
            <person name="Krishnamurthi S."/>
        </authorList>
    </citation>
    <scope>NUCLEOTIDE SEQUENCE [LARGE SCALE GENOMIC DNA]</scope>
    <source>
        <strain evidence="6 7">DSM 29979</strain>
    </source>
</reference>
<dbReference type="InterPro" id="IPR012093">
    <property type="entry name" value="Pirin"/>
</dbReference>
<evidence type="ECO:0000256" key="3">
    <source>
        <dbReference type="RuleBase" id="RU003457"/>
    </source>
</evidence>
<feature type="binding site" evidence="2">
    <location>
        <position position="53"/>
    </location>
    <ligand>
        <name>Fe cation</name>
        <dbReference type="ChEBI" id="CHEBI:24875"/>
    </ligand>
</feature>
<comment type="caution">
    <text evidence="6">The sequence shown here is derived from an EMBL/GenBank/DDBJ whole genome shotgun (WGS) entry which is preliminary data.</text>
</comment>
<dbReference type="CDD" id="cd02909">
    <property type="entry name" value="cupin_pirin_N"/>
    <property type="match status" value="1"/>
</dbReference>
<dbReference type="InterPro" id="IPR008778">
    <property type="entry name" value="Pirin_C_dom"/>
</dbReference>
<dbReference type="OrthoDB" id="321327at2"/>
<feature type="domain" description="Pirin C-terminal" evidence="5">
    <location>
        <begin position="165"/>
        <end position="265"/>
    </location>
</feature>
<comment type="cofactor">
    <cofactor evidence="2">
        <name>Fe cation</name>
        <dbReference type="ChEBI" id="CHEBI:24875"/>
    </cofactor>
    <text evidence="2">Binds 1 Fe cation per subunit.</text>
</comment>